<dbReference type="Proteomes" id="UP001549920">
    <property type="component" value="Unassembled WGS sequence"/>
</dbReference>
<proteinExistence type="predicted"/>
<dbReference type="EMBL" id="JBEDNZ010000015">
    <property type="protein sequence ID" value="KAL0829192.1"/>
    <property type="molecule type" value="Genomic_DNA"/>
</dbReference>
<gene>
    <name evidence="2" type="ORF">ABMA27_010394</name>
    <name evidence="1" type="ORF">ABMA28_004029</name>
</gene>
<keyword evidence="3" id="KW-1185">Reference proteome</keyword>
<evidence type="ECO:0008006" key="5">
    <source>
        <dbReference type="Google" id="ProtNLM"/>
    </source>
</evidence>
<accession>A0ABD0STV6</accession>
<reference evidence="3 4" key="1">
    <citation type="submission" date="2024-06" db="EMBL/GenBank/DDBJ databases">
        <title>A chromosome-level genome assembly of beet webworm, Loxostege sticticalis.</title>
        <authorList>
            <person name="Zhang Y."/>
        </authorList>
    </citation>
    <scope>NUCLEOTIDE SEQUENCE [LARGE SCALE GENOMIC DNA]</scope>
    <source>
        <strain evidence="2">AQ026</strain>
        <strain evidence="1">AQ028</strain>
        <tissue evidence="1">Male pupae</tissue>
        <tissue evidence="2">Whole body</tissue>
    </source>
</reference>
<evidence type="ECO:0000313" key="1">
    <source>
        <dbReference type="EMBL" id="KAL0829192.1"/>
    </source>
</evidence>
<dbReference type="Proteomes" id="UP001549921">
    <property type="component" value="Unassembled WGS sequence"/>
</dbReference>
<comment type="caution">
    <text evidence="1">The sequence shown here is derived from an EMBL/GenBank/DDBJ whole genome shotgun (WGS) entry which is preliminary data.</text>
</comment>
<evidence type="ECO:0000313" key="2">
    <source>
        <dbReference type="EMBL" id="KAL0860079.1"/>
    </source>
</evidence>
<protein>
    <recommendedName>
        <fullName evidence="5">Endonuclease-reverse transcriptase</fullName>
    </recommendedName>
</protein>
<organism evidence="1 4">
    <name type="scientific">Loxostege sticticalis</name>
    <name type="common">Beet webworm moth</name>
    <dbReference type="NCBI Taxonomy" id="481309"/>
    <lineage>
        <taxon>Eukaryota</taxon>
        <taxon>Metazoa</taxon>
        <taxon>Ecdysozoa</taxon>
        <taxon>Arthropoda</taxon>
        <taxon>Hexapoda</taxon>
        <taxon>Insecta</taxon>
        <taxon>Pterygota</taxon>
        <taxon>Neoptera</taxon>
        <taxon>Endopterygota</taxon>
        <taxon>Lepidoptera</taxon>
        <taxon>Glossata</taxon>
        <taxon>Ditrysia</taxon>
        <taxon>Pyraloidea</taxon>
        <taxon>Crambidae</taxon>
        <taxon>Pyraustinae</taxon>
        <taxon>Loxostege</taxon>
    </lineage>
</organism>
<dbReference type="EMBL" id="JBEUOH010000026">
    <property type="protein sequence ID" value="KAL0860079.1"/>
    <property type="molecule type" value="Genomic_DNA"/>
</dbReference>
<sequence length="127" mass="15330">MWAYRRMLSISWIDKVTNDQVVRRVQQKWELLQTIKQRKVGYLGHIIRHDRNELLQLIMMGKVAGKRRIGWRKKSWLQNIRDWTGIASAAQLFRPARDREEYAKLTATFASRRGTIRRRRSNFCMKK</sequence>
<evidence type="ECO:0000313" key="4">
    <source>
        <dbReference type="Proteomes" id="UP001549921"/>
    </source>
</evidence>
<dbReference type="AlphaFoldDB" id="A0ABD0STV6"/>
<evidence type="ECO:0000313" key="3">
    <source>
        <dbReference type="Proteomes" id="UP001549920"/>
    </source>
</evidence>
<name>A0ABD0STV6_LOXSC</name>